<name>A0AAW1S3Y4_9CHLO</name>
<feature type="domain" description="Chaperone DnaJ C-terminal" evidence="2">
    <location>
        <begin position="18"/>
        <end position="173"/>
    </location>
</feature>
<dbReference type="PANTHER" id="PTHR24078">
    <property type="entry name" value="DNAJ HOMOLOG SUBFAMILY C MEMBER"/>
    <property type="match status" value="1"/>
</dbReference>
<dbReference type="GO" id="GO:0051087">
    <property type="term" value="F:protein-folding chaperone binding"/>
    <property type="evidence" value="ECO:0007669"/>
    <property type="project" value="TreeGrafter"/>
</dbReference>
<protein>
    <recommendedName>
        <fullName evidence="2">Chaperone DnaJ C-terminal domain-containing protein</fullName>
    </recommendedName>
</protein>
<evidence type="ECO:0000313" key="3">
    <source>
        <dbReference type="EMBL" id="KAK9840592.1"/>
    </source>
</evidence>
<evidence type="ECO:0000256" key="1">
    <source>
        <dbReference type="ARBA" id="ARBA00023186"/>
    </source>
</evidence>
<proteinExistence type="predicted"/>
<dbReference type="CDD" id="cd10747">
    <property type="entry name" value="DnaJ_C"/>
    <property type="match status" value="1"/>
</dbReference>
<comment type="caution">
    <text evidence="3">The sequence shown here is derived from an EMBL/GenBank/DDBJ whole genome shotgun (WGS) entry which is preliminary data.</text>
</comment>
<dbReference type="Pfam" id="PF01556">
    <property type="entry name" value="DnaJ_C"/>
    <property type="match status" value="1"/>
</dbReference>
<dbReference type="Proteomes" id="UP001445335">
    <property type="component" value="Unassembled WGS sequence"/>
</dbReference>
<sequence length="224" mass="23600">MICTARPLPERSAPQRWLDCTLEEINAGCCKSVPRATGAPGRAHGTDAAEGASTAARRELTLRVAPGAAAGTRFVFPGQAVGKPGPSPGDLVYELREVKHPRFERCGDDLLCSVAVPLHQALTGAVVAMETLDGRMLRIPAPGVLAAGAVLRVAGEGLCGKGDLLVRIDVHFPEQLSERQRGLVRAALFLPAEPSAEQAAVVAAFLAAFQDRRVGWASRNPKQA</sequence>
<gene>
    <name evidence="3" type="ORF">WJX81_003278</name>
</gene>
<dbReference type="InterPro" id="IPR051339">
    <property type="entry name" value="DnaJ_subfamily_B"/>
</dbReference>
<dbReference type="Gene3D" id="2.60.260.20">
    <property type="entry name" value="Urease metallochaperone UreE, N-terminal domain"/>
    <property type="match status" value="2"/>
</dbReference>
<dbReference type="FunFam" id="2.60.260.20:FF:000013">
    <property type="entry name" value="DnaJ subfamily B member 11"/>
    <property type="match status" value="1"/>
</dbReference>
<dbReference type="PANTHER" id="PTHR24078:SF519">
    <property type="entry name" value="DNAJ HOMOLOG SUBFAMILY B MEMBER 13"/>
    <property type="match status" value="1"/>
</dbReference>
<dbReference type="InterPro" id="IPR008971">
    <property type="entry name" value="HSP40/DnaJ_pept-bd"/>
</dbReference>
<dbReference type="AlphaFoldDB" id="A0AAW1S3Y4"/>
<evidence type="ECO:0000313" key="4">
    <source>
        <dbReference type="Proteomes" id="UP001445335"/>
    </source>
</evidence>
<dbReference type="GO" id="GO:0005829">
    <property type="term" value="C:cytosol"/>
    <property type="evidence" value="ECO:0007669"/>
    <property type="project" value="TreeGrafter"/>
</dbReference>
<evidence type="ECO:0000259" key="2">
    <source>
        <dbReference type="Pfam" id="PF01556"/>
    </source>
</evidence>
<dbReference type="InterPro" id="IPR002939">
    <property type="entry name" value="DnaJ_C"/>
</dbReference>
<dbReference type="GO" id="GO:0051082">
    <property type="term" value="F:unfolded protein binding"/>
    <property type="evidence" value="ECO:0007669"/>
    <property type="project" value="InterPro"/>
</dbReference>
<accession>A0AAW1S3Y4</accession>
<dbReference type="GO" id="GO:0006457">
    <property type="term" value="P:protein folding"/>
    <property type="evidence" value="ECO:0007669"/>
    <property type="project" value="InterPro"/>
</dbReference>
<dbReference type="SUPFAM" id="SSF49493">
    <property type="entry name" value="HSP40/DnaJ peptide-binding domain"/>
    <property type="match status" value="2"/>
</dbReference>
<reference evidence="3 4" key="1">
    <citation type="journal article" date="2024" name="Nat. Commun.">
        <title>Phylogenomics reveals the evolutionary origins of lichenization in chlorophyte algae.</title>
        <authorList>
            <person name="Puginier C."/>
            <person name="Libourel C."/>
            <person name="Otte J."/>
            <person name="Skaloud P."/>
            <person name="Haon M."/>
            <person name="Grisel S."/>
            <person name="Petersen M."/>
            <person name="Berrin J.G."/>
            <person name="Delaux P.M."/>
            <person name="Dal Grande F."/>
            <person name="Keller J."/>
        </authorList>
    </citation>
    <scope>NUCLEOTIDE SEQUENCE [LARGE SCALE GENOMIC DNA]</scope>
    <source>
        <strain evidence="3 4">SAG 245.80</strain>
    </source>
</reference>
<organism evidence="3 4">
    <name type="scientific">Elliptochloris bilobata</name>
    <dbReference type="NCBI Taxonomy" id="381761"/>
    <lineage>
        <taxon>Eukaryota</taxon>
        <taxon>Viridiplantae</taxon>
        <taxon>Chlorophyta</taxon>
        <taxon>core chlorophytes</taxon>
        <taxon>Trebouxiophyceae</taxon>
        <taxon>Trebouxiophyceae incertae sedis</taxon>
        <taxon>Elliptochloris clade</taxon>
        <taxon>Elliptochloris</taxon>
    </lineage>
</organism>
<dbReference type="EMBL" id="JALJOU010000013">
    <property type="protein sequence ID" value="KAK9840592.1"/>
    <property type="molecule type" value="Genomic_DNA"/>
</dbReference>
<keyword evidence="4" id="KW-1185">Reference proteome</keyword>
<keyword evidence="1" id="KW-0143">Chaperone</keyword>